<evidence type="ECO:0000313" key="1">
    <source>
        <dbReference type="EMBL" id="MDQ0995183.1"/>
    </source>
</evidence>
<evidence type="ECO:0000313" key="2">
    <source>
        <dbReference type="Proteomes" id="UP001237780"/>
    </source>
</evidence>
<comment type="caution">
    <text evidence="1">The sequence shown here is derived from an EMBL/GenBank/DDBJ whole genome shotgun (WGS) entry which is preliminary data.</text>
</comment>
<keyword evidence="2" id="KW-1185">Reference proteome</keyword>
<protein>
    <submittedName>
        <fullName evidence="1">Uncharacterized protein</fullName>
    </submittedName>
</protein>
<organism evidence="1 2">
    <name type="scientific">Phyllobacterium ifriqiyense</name>
    <dbReference type="NCBI Taxonomy" id="314238"/>
    <lineage>
        <taxon>Bacteria</taxon>
        <taxon>Pseudomonadati</taxon>
        <taxon>Pseudomonadota</taxon>
        <taxon>Alphaproteobacteria</taxon>
        <taxon>Hyphomicrobiales</taxon>
        <taxon>Phyllobacteriaceae</taxon>
        <taxon>Phyllobacterium</taxon>
    </lineage>
</organism>
<proteinExistence type="predicted"/>
<gene>
    <name evidence="1" type="ORF">QFZ34_000360</name>
</gene>
<dbReference type="Proteomes" id="UP001237780">
    <property type="component" value="Unassembled WGS sequence"/>
</dbReference>
<name>A0ABU0S696_9HYPH</name>
<reference evidence="1 2" key="1">
    <citation type="submission" date="2023-07" db="EMBL/GenBank/DDBJ databases">
        <title>Comparative genomics of wheat-associated soil bacteria to identify genetic determinants of phenazine resistance.</title>
        <authorList>
            <person name="Mouncey N."/>
        </authorList>
    </citation>
    <scope>NUCLEOTIDE SEQUENCE [LARGE SCALE GENOMIC DNA]</scope>
    <source>
        <strain evidence="1 2">W4I11</strain>
    </source>
</reference>
<sequence length="63" mass="7340">MLYRYEFFEGTERDTVADIELENDLAPIEEGYKTAYEMVEDGVKIGVDRSGWSIQIFKTGIHY</sequence>
<dbReference type="EMBL" id="JAUSZT010000002">
    <property type="protein sequence ID" value="MDQ0995183.1"/>
    <property type="molecule type" value="Genomic_DNA"/>
</dbReference>
<dbReference type="RefSeq" id="WP_307276064.1">
    <property type="nucleotide sequence ID" value="NZ_JAUSZT010000002.1"/>
</dbReference>
<accession>A0ABU0S696</accession>